<dbReference type="InterPro" id="IPR027434">
    <property type="entry name" value="Homing_endonucl"/>
</dbReference>
<gene>
    <name evidence="1" type="ORF">D2962_13565</name>
</gene>
<organism evidence="1 2">
    <name type="scientific">Biomaibacter acetigenes</name>
    <dbReference type="NCBI Taxonomy" id="2316383"/>
    <lineage>
        <taxon>Bacteria</taxon>
        <taxon>Bacillati</taxon>
        <taxon>Bacillota</taxon>
        <taxon>Clostridia</taxon>
        <taxon>Thermosediminibacterales</taxon>
        <taxon>Tepidanaerobacteraceae</taxon>
        <taxon>Biomaibacter</taxon>
    </lineage>
</organism>
<dbReference type="RefSeq" id="WP_122015284.1">
    <property type="nucleotide sequence ID" value="NZ_CP033169.1"/>
</dbReference>
<sequence length="135" mass="15748">MTDTEKAYIAGIIDGEGSITLVKQHKNRNPSPMISVASTDLELLIWMKKTINGGTIIKKKNYNPENHLNSYVFNLTYNKALKLLQEIEPYLVIERKKQRARLLINEYKQVTPRNGKYNEELAKKREKFYKTFISL</sequence>
<reference evidence="1 2" key="1">
    <citation type="submission" date="2018-10" db="EMBL/GenBank/DDBJ databases">
        <authorList>
            <person name="Zhang X."/>
        </authorList>
    </citation>
    <scope>NUCLEOTIDE SEQUENCE [LARGE SCALE GENOMIC DNA]</scope>
    <source>
        <strain evidence="1 2">SK-G1</strain>
    </source>
</reference>
<dbReference type="EMBL" id="CP033169">
    <property type="protein sequence ID" value="AYO31488.1"/>
    <property type="molecule type" value="Genomic_DNA"/>
</dbReference>
<accession>A0A3G2R8Y5</accession>
<protein>
    <recommendedName>
        <fullName evidence="3">Homing endonuclease LAGLIDADG domain-containing protein</fullName>
    </recommendedName>
</protein>
<dbReference type="SUPFAM" id="SSF55608">
    <property type="entry name" value="Homing endonucleases"/>
    <property type="match status" value="1"/>
</dbReference>
<dbReference type="KEGG" id="bacg:D2962_13565"/>
<proteinExistence type="predicted"/>
<name>A0A3G2R8Y5_9FIRM</name>
<evidence type="ECO:0008006" key="3">
    <source>
        <dbReference type="Google" id="ProtNLM"/>
    </source>
</evidence>
<dbReference type="AlphaFoldDB" id="A0A3G2R8Y5"/>
<evidence type="ECO:0000313" key="1">
    <source>
        <dbReference type="EMBL" id="AYO31488.1"/>
    </source>
</evidence>
<evidence type="ECO:0000313" key="2">
    <source>
        <dbReference type="Proteomes" id="UP000280960"/>
    </source>
</evidence>
<dbReference type="Gene3D" id="3.10.28.10">
    <property type="entry name" value="Homing endonucleases"/>
    <property type="match status" value="1"/>
</dbReference>
<keyword evidence="2" id="KW-1185">Reference proteome</keyword>
<dbReference type="Proteomes" id="UP000280960">
    <property type="component" value="Chromosome"/>
</dbReference>